<reference evidence="8" key="2">
    <citation type="submission" date="2021-02" db="EMBL/GenBank/DDBJ databases">
        <title>Aspergillus puulaauensis MK2 genome sequence.</title>
        <authorList>
            <person name="Futagami T."/>
            <person name="Mori K."/>
            <person name="Kadooka C."/>
            <person name="Tanaka T."/>
        </authorList>
    </citation>
    <scope>NUCLEOTIDE SEQUENCE</scope>
    <source>
        <strain evidence="8">MK2</strain>
    </source>
</reference>
<keyword evidence="9" id="KW-1185">Reference proteome</keyword>
<dbReference type="Pfam" id="PF00324">
    <property type="entry name" value="AA_permease"/>
    <property type="match status" value="1"/>
</dbReference>
<evidence type="ECO:0000313" key="8">
    <source>
        <dbReference type="EMBL" id="BCS23123.1"/>
    </source>
</evidence>
<feature type="transmembrane region" description="Helical" evidence="6">
    <location>
        <begin position="73"/>
        <end position="93"/>
    </location>
</feature>
<feature type="transmembrane region" description="Helical" evidence="6">
    <location>
        <begin position="48"/>
        <end position="67"/>
    </location>
</feature>
<evidence type="ECO:0000256" key="5">
    <source>
        <dbReference type="SAM" id="MobiDB-lite"/>
    </source>
</evidence>
<feature type="transmembrane region" description="Helical" evidence="6">
    <location>
        <begin position="188"/>
        <end position="205"/>
    </location>
</feature>
<feature type="compositionally biased region" description="Polar residues" evidence="5">
    <location>
        <begin position="14"/>
        <end position="24"/>
    </location>
</feature>
<dbReference type="RefSeq" id="XP_041555317.1">
    <property type="nucleotide sequence ID" value="XM_041702542.1"/>
</dbReference>
<feature type="domain" description="Amino acid permease/ SLC12A" evidence="7">
    <location>
        <begin position="46"/>
        <end position="508"/>
    </location>
</feature>
<sequence>MGAEKDDMPDHIDNGNNDTDTQIATKEEIPPTDGNQLQRRLSYRQVQIMAMGGSIGTALFINIGSALAKGGPLSTLLAFIFYSCILSCVNNCIAEMTVLHPAPGGFIRMAGKWVDDAFGFMAGWNFFIYEALTVPFEITALTMTLGFWRDDIPAGAVCAACIVTYSCLSIFAVKVYGEAEFWGSSSKILLIIILFSFTFVSMVGGNPQHDAFGFRHWRDPGPMAEYVTKGYLGRFEGFLGAFWIASFTTVGPEYVTLIAAEVKHPRTYVKKAFQTIFFRFGFFFILGAIAVGILVPYNDKALVAAFITNTTDGTSSSGSPFIIAMRNLGVSGLPHLVNALLVTTIFSARNTYMYCATRSLYGLSLEGRAPRILQKCTKQGVPIYCVLITMLFPLLSLMQLGNSSSQALAWLTNILTAGGLINYFTMAVTYLFFYRACKVQGVDRSKFPYFGYFQPYTAWIGVIGEGCVILFFGYESFRPWNLTSFFTNYTLVVFAIITFTSWKLLHQTKLVKPTEADLVWERPIVDSYERSTLSKPQGFWAEMFEWIGLKQEVEEGFRPAV</sequence>
<feature type="transmembrane region" description="Helical" evidence="6">
    <location>
        <begin position="486"/>
        <end position="505"/>
    </location>
</feature>
<feature type="region of interest" description="Disordered" evidence="5">
    <location>
        <begin position="1"/>
        <end position="36"/>
    </location>
</feature>
<evidence type="ECO:0000256" key="2">
    <source>
        <dbReference type="ARBA" id="ARBA00022692"/>
    </source>
</evidence>
<feature type="transmembrane region" description="Helical" evidence="6">
    <location>
        <begin position="276"/>
        <end position="297"/>
    </location>
</feature>
<reference evidence="8" key="1">
    <citation type="submission" date="2021-01" db="EMBL/GenBank/DDBJ databases">
        <authorList>
            <consortium name="Aspergillus puulaauensis MK2 genome sequencing consortium"/>
            <person name="Kazuki M."/>
            <person name="Futagami T."/>
        </authorList>
    </citation>
    <scope>NUCLEOTIDE SEQUENCE</scope>
    <source>
        <strain evidence="8">MK2</strain>
    </source>
</reference>
<organism evidence="8 9">
    <name type="scientific">Aspergillus puulaauensis</name>
    <dbReference type="NCBI Taxonomy" id="1220207"/>
    <lineage>
        <taxon>Eukaryota</taxon>
        <taxon>Fungi</taxon>
        <taxon>Dikarya</taxon>
        <taxon>Ascomycota</taxon>
        <taxon>Pezizomycotina</taxon>
        <taxon>Eurotiomycetes</taxon>
        <taxon>Eurotiomycetidae</taxon>
        <taxon>Eurotiales</taxon>
        <taxon>Aspergillaceae</taxon>
        <taxon>Aspergillus</taxon>
    </lineage>
</organism>
<keyword evidence="2 6" id="KW-0812">Transmembrane</keyword>
<proteinExistence type="predicted"/>
<gene>
    <name evidence="8" type="ORF">APUU_31348S</name>
</gene>
<evidence type="ECO:0000256" key="6">
    <source>
        <dbReference type="SAM" id="Phobius"/>
    </source>
</evidence>
<evidence type="ECO:0000313" key="9">
    <source>
        <dbReference type="Proteomes" id="UP000654913"/>
    </source>
</evidence>
<dbReference type="Gene3D" id="1.20.1740.10">
    <property type="entry name" value="Amino acid/polyamine transporter I"/>
    <property type="match status" value="1"/>
</dbReference>
<feature type="transmembrane region" description="Helical" evidence="6">
    <location>
        <begin position="328"/>
        <end position="348"/>
    </location>
</feature>
<dbReference type="KEGG" id="apuu:APUU_31348S"/>
<dbReference type="Proteomes" id="UP000654913">
    <property type="component" value="Chromosome 3"/>
</dbReference>
<keyword evidence="3 6" id="KW-1133">Transmembrane helix</keyword>
<dbReference type="GeneID" id="64973128"/>
<comment type="subcellular location">
    <subcellularLocation>
        <location evidence="1">Membrane</location>
        <topology evidence="1">Multi-pass membrane protein</topology>
    </subcellularLocation>
</comment>
<dbReference type="GO" id="GO:0015171">
    <property type="term" value="F:amino acid transmembrane transporter activity"/>
    <property type="evidence" value="ECO:0007669"/>
    <property type="project" value="TreeGrafter"/>
</dbReference>
<evidence type="ECO:0000256" key="1">
    <source>
        <dbReference type="ARBA" id="ARBA00004141"/>
    </source>
</evidence>
<evidence type="ECO:0000256" key="4">
    <source>
        <dbReference type="ARBA" id="ARBA00023136"/>
    </source>
</evidence>
<dbReference type="InterPro" id="IPR050524">
    <property type="entry name" value="APC_YAT"/>
</dbReference>
<dbReference type="GO" id="GO:0016020">
    <property type="term" value="C:membrane"/>
    <property type="evidence" value="ECO:0007669"/>
    <property type="project" value="UniProtKB-SubCell"/>
</dbReference>
<dbReference type="InterPro" id="IPR004841">
    <property type="entry name" value="AA-permease/SLC12A_dom"/>
</dbReference>
<dbReference type="PANTHER" id="PTHR43341">
    <property type="entry name" value="AMINO ACID PERMEASE"/>
    <property type="match status" value="1"/>
</dbReference>
<protein>
    <recommendedName>
        <fullName evidence="7">Amino acid permease/ SLC12A domain-containing protein</fullName>
    </recommendedName>
</protein>
<feature type="transmembrane region" description="Helical" evidence="6">
    <location>
        <begin position="381"/>
        <end position="401"/>
    </location>
</feature>
<dbReference type="AlphaFoldDB" id="A0A7R8AMW8"/>
<name>A0A7R8AMW8_9EURO</name>
<dbReference type="EMBL" id="AP024445">
    <property type="protein sequence ID" value="BCS23123.1"/>
    <property type="molecule type" value="Genomic_DNA"/>
</dbReference>
<feature type="transmembrane region" description="Helical" evidence="6">
    <location>
        <begin position="453"/>
        <end position="474"/>
    </location>
</feature>
<evidence type="ECO:0000256" key="3">
    <source>
        <dbReference type="ARBA" id="ARBA00022989"/>
    </source>
</evidence>
<evidence type="ECO:0000259" key="7">
    <source>
        <dbReference type="Pfam" id="PF00324"/>
    </source>
</evidence>
<accession>A0A7R8AMW8</accession>
<feature type="transmembrane region" description="Helical" evidence="6">
    <location>
        <begin position="237"/>
        <end position="255"/>
    </location>
</feature>
<feature type="compositionally biased region" description="Basic and acidic residues" evidence="5">
    <location>
        <begin position="1"/>
        <end position="13"/>
    </location>
</feature>
<feature type="transmembrane region" description="Helical" evidence="6">
    <location>
        <begin position="152"/>
        <end position="176"/>
    </location>
</feature>
<feature type="transmembrane region" description="Helical" evidence="6">
    <location>
        <begin position="407"/>
        <end position="433"/>
    </location>
</feature>
<dbReference type="OrthoDB" id="10062876at2759"/>
<dbReference type="PIRSF" id="PIRSF006060">
    <property type="entry name" value="AA_transporter"/>
    <property type="match status" value="1"/>
</dbReference>
<keyword evidence="4 6" id="KW-0472">Membrane</keyword>
<dbReference type="PANTHER" id="PTHR43341:SF6">
    <property type="entry name" value="AMINO ACID TRANSPORTER (EUROFUNG)"/>
    <property type="match status" value="1"/>
</dbReference>